<feature type="domain" description="Oxo-4-hydroxy-4-carboxy-5-ureidoimidazoline decarboxylase" evidence="2">
    <location>
        <begin position="1"/>
        <end position="33"/>
    </location>
</feature>
<dbReference type="InterPro" id="IPR036778">
    <property type="entry name" value="OHCU_decarboxylase_sf"/>
</dbReference>
<protein>
    <recommendedName>
        <fullName evidence="2">Oxo-4-hydroxy-4-carboxy-5-ureidoimidazoline decarboxylase domain-containing protein</fullName>
    </recommendedName>
</protein>
<proteinExistence type="predicted"/>
<dbReference type="SUPFAM" id="SSF158694">
    <property type="entry name" value="UraD-Like"/>
    <property type="match status" value="1"/>
</dbReference>
<keyword evidence="4" id="KW-1185">Reference proteome</keyword>
<evidence type="ECO:0000259" key="2">
    <source>
        <dbReference type="Pfam" id="PF09349"/>
    </source>
</evidence>
<comment type="caution">
    <text evidence="3">The sequence shown here is derived from an EMBL/GenBank/DDBJ whole genome shotgun (WGS) entry which is preliminary data.</text>
</comment>
<dbReference type="GO" id="GO:0006144">
    <property type="term" value="P:purine nucleobase metabolic process"/>
    <property type="evidence" value="ECO:0007669"/>
    <property type="project" value="UniProtKB-KW"/>
</dbReference>
<accession>A0A5A7NP86</accession>
<dbReference type="Gene3D" id="1.10.3330.10">
    <property type="entry name" value="Oxo-4-hydroxy-4-carboxy-5-ureidoimidazoline decarboxylase"/>
    <property type="match status" value="1"/>
</dbReference>
<sequence>MLARLHERLGNDPATEARVRAGQLAEIALLRLEAQVAAPSSAATFQD</sequence>
<organism evidence="3 4">
    <name type="scientific">Zafaria cholistanensis</name>
    <dbReference type="NCBI Taxonomy" id="1682741"/>
    <lineage>
        <taxon>Bacteria</taxon>
        <taxon>Bacillati</taxon>
        <taxon>Actinomycetota</taxon>
        <taxon>Actinomycetes</taxon>
        <taxon>Micrococcales</taxon>
        <taxon>Micrococcaceae</taxon>
        <taxon>Zafaria</taxon>
    </lineage>
</organism>
<dbReference type="EMBL" id="BKDJ01000004">
    <property type="protein sequence ID" value="GER22600.1"/>
    <property type="molecule type" value="Genomic_DNA"/>
</dbReference>
<dbReference type="AlphaFoldDB" id="A0A5A7NP86"/>
<evidence type="ECO:0000313" key="3">
    <source>
        <dbReference type="EMBL" id="GER22600.1"/>
    </source>
</evidence>
<name>A0A5A7NP86_9MICC</name>
<evidence type="ECO:0000313" key="4">
    <source>
        <dbReference type="Proteomes" id="UP000325307"/>
    </source>
</evidence>
<gene>
    <name evidence="3" type="ORF">NCCP1664_10970</name>
</gene>
<dbReference type="Pfam" id="PF09349">
    <property type="entry name" value="OHCU_decarbox"/>
    <property type="match status" value="1"/>
</dbReference>
<reference evidence="3 4" key="1">
    <citation type="submission" date="2019-09" db="EMBL/GenBank/DDBJ databases">
        <title>Arthrobacter zafarii sp. nov., a moderately thermotolerant and halotolerant actinobacterium isolated from Cholistan desert soil of Pakistan.</title>
        <authorList>
            <person name="Amin A."/>
            <person name="Ahmed I."/>
            <person name="Khalid N."/>
            <person name="Schumann P."/>
            <person name="Busse H.J."/>
            <person name="Khan I.U."/>
            <person name="Li S."/>
            <person name="Li W.J."/>
        </authorList>
    </citation>
    <scope>NUCLEOTIDE SEQUENCE [LARGE SCALE GENOMIC DNA]</scope>
    <source>
        <strain evidence="3 4">NCCP-1664</strain>
    </source>
</reference>
<keyword evidence="1" id="KW-0659">Purine metabolism</keyword>
<dbReference type="InterPro" id="IPR018020">
    <property type="entry name" value="OHCU_decarboxylase"/>
</dbReference>
<evidence type="ECO:0000256" key="1">
    <source>
        <dbReference type="ARBA" id="ARBA00022631"/>
    </source>
</evidence>
<dbReference type="Proteomes" id="UP000325307">
    <property type="component" value="Unassembled WGS sequence"/>
</dbReference>